<dbReference type="InterPro" id="IPR003954">
    <property type="entry name" value="RRM_euk-type"/>
</dbReference>
<dbReference type="GO" id="GO:0001732">
    <property type="term" value="P:formation of cytoplasmic translation initiation complex"/>
    <property type="evidence" value="ECO:0007669"/>
    <property type="project" value="UniProtKB-UniRule"/>
</dbReference>
<keyword evidence="10" id="KW-1185">Reference proteome</keyword>
<dbReference type="Pfam" id="PF00076">
    <property type="entry name" value="RRM_1"/>
    <property type="match status" value="1"/>
</dbReference>
<dbReference type="InterPro" id="IPR035979">
    <property type="entry name" value="RBD_domain_sf"/>
</dbReference>
<evidence type="ECO:0000256" key="3">
    <source>
        <dbReference type="ARBA" id="ARBA00022884"/>
    </source>
</evidence>
<dbReference type="SMART" id="SM00360">
    <property type="entry name" value="RRM"/>
    <property type="match status" value="1"/>
</dbReference>
<feature type="compositionally biased region" description="Basic and acidic residues" evidence="7">
    <location>
        <begin position="87"/>
        <end position="106"/>
    </location>
</feature>
<dbReference type="HAMAP" id="MF_03006">
    <property type="entry name" value="eIF3g"/>
    <property type="match status" value="1"/>
</dbReference>
<dbReference type="InterPro" id="IPR034240">
    <property type="entry name" value="eIF3G_RRM"/>
</dbReference>
<name>A0AAD4XM66_9MAGN</name>
<feature type="domain" description="RRM" evidence="8">
    <location>
        <begin position="177"/>
        <end position="255"/>
    </location>
</feature>
<dbReference type="InterPro" id="IPR017334">
    <property type="entry name" value="eIF3_g"/>
</dbReference>
<dbReference type="Proteomes" id="UP001202328">
    <property type="component" value="Unassembled WGS sequence"/>
</dbReference>
<dbReference type="PIRSF" id="PIRSF037949">
    <property type="entry name" value="Transl_init_eIF-3_RNA-bind"/>
    <property type="match status" value="1"/>
</dbReference>
<comment type="subcellular location">
    <subcellularLocation>
        <location evidence="5">Cytoplasm</location>
    </subcellularLocation>
</comment>
<feature type="compositionally biased region" description="Low complexity" evidence="7">
    <location>
        <begin position="141"/>
        <end position="151"/>
    </location>
</feature>
<dbReference type="GO" id="GO:0016282">
    <property type="term" value="C:eukaryotic 43S preinitiation complex"/>
    <property type="evidence" value="ECO:0007669"/>
    <property type="project" value="UniProtKB-UniRule"/>
</dbReference>
<keyword evidence="4 5" id="KW-0648">Protein biosynthesis</keyword>
<proteinExistence type="inferred from homology"/>
<protein>
    <recommendedName>
        <fullName evidence="5">Eukaryotic translation initiation factor 3 subunit G</fullName>
        <shortName evidence="5">eIF3g</shortName>
    </recommendedName>
    <alternativeName>
        <fullName evidence="5">Eukaryotic translation initiation factor 3 RNA-binding subunit</fullName>
        <shortName evidence="5">eIF-3 RNA-binding subunit</shortName>
    </alternativeName>
    <alternativeName>
        <fullName evidence="5">Eukaryotic translation initiation factor 3 subunit 4</fullName>
    </alternativeName>
</protein>
<comment type="subunit">
    <text evidence="5">Component of the eukaryotic translation initiation factor 3 (eIF-3) complex.</text>
</comment>
<organism evidence="9 10">
    <name type="scientific">Papaver atlanticum</name>
    <dbReference type="NCBI Taxonomy" id="357466"/>
    <lineage>
        <taxon>Eukaryota</taxon>
        <taxon>Viridiplantae</taxon>
        <taxon>Streptophyta</taxon>
        <taxon>Embryophyta</taxon>
        <taxon>Tracheophyta</taxon>
        <taxon>Spermatophyta</taxon>
        <taxon>Magnoliopsida</taxon>
        <taxon>Ranunculales</taxon>
        <taxon>Papaveraceae</taxon>
        <taxon>Papaveroideae</taxon>
        <taxon>Papaver</taxon>
    </lineage>
</organism>
<reference evidence="9" key="1">
    <citation type="submission" date="2022-04" db="EMBL/GenBank/DDBJ databases">
        <title>A functionally conserved STORR gene fusion in Papaver species that diverged 16.8 million years ago.</title>
        <authorList>
            <person name="Catania T."/>
        </authorList>
    </citation>
    <scope>NUCLEOTIDE SEQUENCE</scope>
    <source>
        <strain evidence="9">S-188037</strain>
    </source>
</reference>
<dbReference type="AlphaFoldDB" id="A0AAD4XM66"/>
<dbReference type="Pfam" id="PF12353">
    <property type="entry name" value="eIF3g"/>
    <property type="match status" value="1"/>
</dbReference>
<evidence type="ECO:0000256" key="7">
    <source>
        <dbReference type="SAM" id="MobiDB-lite"/>
    </source>
</evidence>
<dbReference type="PROSITE" id="PS50102">
    <property type="entry name" value="RRM"/>
    <property type="match status" value="1"/>
</dbReference>
<dbReference type="PANTHER" id="PTHR10352">
    <property type="entry name" value="EUKARYOTIC TRANSLATION INITIATION FACTOR 3 SUBUNIT G"/>
    <property type="match status" value="1"/>
</dbReference>
<dbReference type="EMBL" id="JAJJMB010008074">
    <property type="protein sequence ID" value="KAI3925652.1"/>
    <property type="molecule type" value="Genomic_DNA"/>
</dbReference>
<feature type="compositionally biased region" description="Basic and acidic residues" evidence="7">
    <location>
        <begin position="167"/>
        <end position="177"/>
    </location>
</feature>
<gene>
    <name evidence="9" type="ORF">MKW98_001506</name>
</gene>
<dbReference type="GO" id="GO:0003743">
    <property type="term" value="F:translation initiation factor activity"/>
    <property type="evidence" value="ECO:0007669"/>
    <property type="project" value="UniProtKB-UniRule"/>
</dbReference>
<keyword evidence="2 5" id="KW-0396">Initiation factor</keyword>
<comment type="function">
    <text evidence="5">RNA-binding component of the eukaryotic translation initiation factor 3 (eIF-3) complex, which is involved in protein synthesis of a specialized repertoire of mRNAs and, together with other initiation factors, stimulates binding of mRNA and methionyl-tRNAi to the 40S ribosome. The eIF-3 complex specifically targets and initiates translation of a subset of mRNAs involved in cell proliferation. This subunit can bind 18S rRNA.</text>
</comment>
<comment type="caution">
    <text evidence="9">The sequence shown here is derived from an EMBL/GenBank/DDBJ whole genome shotgun (WGS) entry which is preliminary data.</text>
</comment>
<dbReference type="InterPro" id="IPR012677">
    <property type="entry name" value="Nucleotide-bd_a/b_plait_sf"/>
</dbReference>
<accession>A0AAD4XM66</accession>
<evidence type="ECO:0000256" key="1">
    <source>
        <dbReference type="ARBA" id="ARBA00022490"/>
    </source>
</evidence>
<dbReference type="GO" id="GO:0033290">
    <property type="term" value="C:eukaryotic 48S preinitiation complex"/>
    <property type="evidence" value="ECO:0007669"/>
    <property type="project" value="UniProtKB-UniRule"/>
</dbReference>
<evidence type="ECO:0000256" key="2">
    <source>
        <dbReference type="ARBA" id="ARBA00022540"/>
    </source>
</evidence>
<feature type="region of interest" description="Disordered" evidence="7">
    <location>
        <begin position="137"/>
        <end position="177"/>
    </location>
</feature>
<keyword evidence="3 6" id="KW-0694">RNA-binding</keyword>
<dbReference type="GO" id="GO:0005852">
    <property type="term" value="C:eukaryotic translation initiation factor 3 complex"/>
    <property type="evidence" value="ECO:0007669"/>
    <property type="project" value="UniProtKB-UniRule"/>
</dbReference>
<evidence type="ECO:0000259" key="8">
    <source>
        <dbReference type="PROSITE" id="PS50102"/>
    </source>
</evidence>
<evidence type="ECO:0000256" key="4">
    <source>
        <dbReference type="ARBA" id="ARBA00022917"/>
    </source>
</evidence>
<evidence type="ECO:0000313" key="10">
    <source>
        <dbReference type="Proteomes" id="UP001202328"/>
    </source>
</evidence>
<feature type="region of interest" description="Disordered" evidence="7">
    <location>
        <begin position="80"/>
        <end position="111"/>
    </location>
</feature>
<dbReference type="CDD" id="cd12408">
    <property type="entry name" value="RRM_eIF3G_like"/>
    <property type="match status" value="1"/>
</dbReference>
<dbReference type="InterPro" id="IPR024675">
    <property type="entry name" value="eIF3g_N"/>
</dbReference>
<evidence type="ECO:0000313" key="9">
    <source>
        <dbReference type="EMBL" id="KAI3925652.1"/>
    </source>
</evidence>
<dbReference type="GO" id="GO:0003723">
    <property type="term" value="F:RNA binding"/>
    <property type="evidence" value="ECO:0007669"/>
    <property type="project" value="UniProtKB-UniRule"/>
</dbReference>
<evidence type="ECO:0000256" key="6">
    <source>
        <dbReference type="PROSITE-ProRule" id="PRU00176"/>
    </source>
</evidence>
<comment type="similarity">
    <text evidence="5">Belongs to the eIF-3 subunit G family.</text>
</comment>
<dbReference type="InterPro" id="IPR000504">
    <property type="entry name" value="RRM_dom"/>
</dbReference>
<dbReference type="SMART" id="SM00361">
    <property type="entry name" value="RRM_1"/>
    <property type="match status" value="1"/>
</dbReference>
<dbReference type="SUPFAM" id="SSF54928">
    <property type="entry name" value="RNA-binding domain, RBD"/>
    <property type="match status" value="1"/>
</dbReference>
<evidence type="ECO:0000256" key="5">
    <source>
        <dbReference type="HAMAP-Rule" id="MF_03006"/>
    </source>
</evidence>
<keyword evidence="1 5" id="KW-0963">Cytoplasm</keyword>
<feature type="region of interest" description="Disordered" evidence="7">
    <location>
        <begin position="1"/>
        <end position="29"/>
    </location>
</feature>
<sequence>MTTSTQKPKWGDLEDEDGNNLDFLLPPPEVIGPDKNGIKKVISYKYNEEGLKVKVTTAIRVTLKVMDTRKSVAERRSWPKFGEAADTEEKKEDKGYTTRSTEDIFLERPTAPEPGGQLMLCRICKKKGDHWTARCPYKGLAPDPADATTTTEESDSKLGKKYVPPRPDTKRRDDDQNSIRVSNLSQDARDEDLIELFHRFGPLSRVHVVFDRQTGLSRGFGFVNFQHKEDADRAVEKLNGYGYGNLILKVELAAPGSKVEK</sequence>
<dbReference type="Gene3D" id="3.30.70.330">
    <property type="match status" value="1"/>
</dbReference>